<organism evidence="1 2">
    <name type="scientific">Amycolatopsis rhizosphaerae</name>
    <dbReference type="NCBI Taxonomy" id="2053003"/>
    <lineage>
        <taxon>Bacteria</taxon>
        <taxon>Bacillati</taxon>
        <taxon>Actinomycetota</taxon>
        <taxon>Actinomycetes</taxon>
        <taxon>Pseudonocardiales</taxon>
        <taxon>Pseudonocardiaceae</taxon>
        <taxon>Amycolatopsis</taxon>
    </lineage>
</organism>
<dbReference type="EMBL" id="VJWX01000771">
    <property type="protein sequence ID" value="TVT16475.1"/>
    <property type="molecule type" value="Genomic_DNA"/>
</dbReference>
<proteinExistence type="predicted"/>
<dbReference type="Proteomes" id="UP000320011">
    <property type="component" value="Unassembled WGS sequence"/>
</dbReference>
<gene>
    <name evidence="1" type="ORF">FNH05_36660</name>
</gene>
<reference evidence="1 2" key="2">
    <citation type="submission" date="2019-08" db="EMBL/GenBank/DDBJ databases">
        <title>Amycolatopsis acidicola sp. nov., isolated from peat swamp forest soil.</title>
        <authorList>
            <person name="Srisuk N."/>
        </authorList>
    </citation>
    <scope>NUCLEOTIDE SEQUENCE [LARGE SCALE GENOMIC DNA]</scope>
    <source>
        <strain evidence="1 2">TBRC 6029</strain>
    </source>
</reference>
<accession>A0A557ZWU2</accession>
<evidence type="ECO:0000313" key="1">
    <source>
        <dbReference type="EMBL" id="TVT16475.1"/>
    </source>
</evidence>
<reference evidence="1 2" key="1">
    <citation type="submission" date="2019-07" db="EMBL/GenBank/DDBJ databases">
        <authorList>
            <person name="Duangmal K."/>
            <person name="Teo W.F.A."/>
        </authorList>
    </citation>
    <scope>NUCLEOTIDE SEQUENCE [LARGE SCALE GENOMIC DNA]</scope>
    <source>
        <strain evidence="1 2">TBRC 6029</strain>
    </source>
</reference>
<comment type="caution">
    <text evidence="1">The sequence shown here is derived from an EMBL/GenBank/DDBJ whole genome shotgun (WGS) entry which is preliminary data.</text>
</comment>
<dbReference type="AlphaFoldDB" id="A0A557ZWU2"/>
<dbReference type="OrthoDB" id="2590919at2"/>
<keyword evidence="2" id="KW-1185">Reference proteome</keyword>
<evidence type="ECO:0000313" key="2">
    <source>
        <dbReference type="Proteomes" id="UP000320011"/>
    </source>
</evidence>
<protein>
    <recommendedName>
        <fullName evidence="3">SRPBCC family protein</fullName>
    </recommendedName>
</protein>
<evidence type="ECO:0008006" key="3">
    <source>
        <dbReference type="Google" id="ProtNLM"/>
    </source>
</evidence>
<name>A0A557ZWU2_9PSEU</name>
<sequence length="156" mass="16717">MTEAQPGVLLDEHVGLVHAPFDRVSDAVLTIRTGTLAGTDVPLILSGQVGQTVVITGGPARFTATVSGAPLTLEMDPAAGWVQAKGQWWWCGRLEVREDPAGTRLVRRTYNLAGGLSGRLVPFTVGRGHDKRAVDGLHENLAVLGERLSCRTEFLH</sequence>